<comment type="caution">
    <text evidence="3">The sequence shown here is derived from an EMBL/GenBank/DDBJ whole genome shotgun (WGS) entry which is preliminary data.</text>
</comment>
<reference evidence="3 4" key="1">
    <citation type="journal article" date="2016" name="Nat. Commun.">
        <title>Thousands of microbial genomes shed light on interconnected biogeochemical processes in an aquifer system.</title>
        <authorList>
            <person name="Anantharaman K."/>
            <person name="Brown C.T."/>
            <person name="Hug L.A."/>
            <person name="Sharon I."/>
            <person name="Castelle C.J."/>
            <person name="Probst A.J."/>
            <person name="Thomas B.C."/>
            <person name="Singh A."/>
            <person name="Wilkins M.J."/>
            <person name="Karaoz U."/>
            <person name="Brodie E.L."/>
            <person name="Williams K.H."/>
            <person name="Hubbard S.S."/>
            <person name="Banfield J.F."/>
        </authorList>
    </citation>
    <scope>NUCLEOTIDE SEQUENCE [LARGE SCALE GENOMIC DNA]</scope>
</reference>
<proteinExistence type="predicted"/>
<evidence type="ECO:0000256" key="2">
    <source>
        <dbReference type="SAM" id="Phobius"/>
    </source>
</evidence>
<evidence type="ECO:0000313" key="3">
    <source>
        <dbReference type="EMBL" id="OGG68506.1"/>
    </source>
</evidence>
<feature type="coiled-coil region" evidence="1">
    <location>
        <begin position="39"/>
        <end position="70"/>
    </location>
</feature>
<evidence type="ECO:0000256" key="1">
    <source>
        <dbReference type="SAM" id="Coils"/>
    </source>
</evidence>
<name>A0A1F6E4E6_9BACT</name>
<organism evidence="3 4">
    <name type="scientific">Candidatus Kaiserbacteria bacterium RIFCSPHIGHO2_02_FULL_55_25</name>
    <dbReference type="NCBI Taxonomy" id="1798498"/>
    <lineage>
        <taxon>Bacteria</taxon>
        <taxon>Candidatus Kaiseribacteriota</taxon>
    </lineage>
</organism>
<keyword evidence="2" id="KW-0472">Membrane</keyword>
<evidence type="ECO:0000313" key="4">
    <source>
        <dbReference type="Proteomes" id="UP000176914"/>
    </source>
</evidence>
<keyword evidence="2" id="KW-0812">Transmembrane</keyword>
<gene>
    <name evidence="3" type="ORF">A3C20_02115</name>
</gene>
<feature type="transmembrane region" description="Helical" evidence="2">
    <location>
        <begin position="12"/>
        <end position="32"/>
    </location>
</feature>
<sequence length="147" mass="17707">MIETIQNTSLLFNTLAGVANVILGGLNIYLFIQNRRERHSRLHRDINVKESELEALRLQHRQEREELEANYEGGVRESEFMRVDARTENDRRRFDRMWQRQRGEEEIAFAELGHLYELRDGQQGYFVQQESKIIKPWNAIRKFFKRL</sequence>
<dbReference type="AlphaFoldDB" id="A0A1F6E4E6"/>
<keyword evidence="2" id="KW-1133">Transmembrane helix</keyword>
<dbReference type="EMBL" id="MFLL01000032">
    <property type="protein sequence ID" value="OGG68506.1"/>
    <property type="molecule type" value="Genomic_DNA"/>
</dbReference>
<accession>A0A1F6E4E6</accession>
<keyword evidence="1" id="KW-0175">Coiled coil</keyword>
<protein>
    <submittedName>
        <fullName evidence="3">Uncharacterized protein</fullName>
    </submittedName>
</protein>
<dbReference type="Proteomes" id="UP000176914">
    <property type="component" value="Unassembled WGS sequence"/>
</dbReference>